<reference evidence="1 2" key="1">
    <citation type="submission" date="2021-06" db="EMBL/GenBank/DDBJ databases">
        <authorList>
            <person name="Kallberg Y."/>
            <person name="Tangrot J."/>
            <person name="Rosling A."/>
        </authorList>
    </citation>
    <scope>NUCLEOTIDE SEQUENCE [LARGE SCALE GENOMIC DNA]</scope>
    <source>
        <strain evidence="1 2">120-4 pot B 10/14</strain>
    </source>
</reference>
<name>A0ABN7XAA0_GIGMA</name>
<sequence>MLIQIDIQQQMNNKRPILEVYLEKKTVDNNESQESECNSIVSEFSDIDESVKENRIVFGLKVGDKLDDWDVAERQVQNHAMEIGFELVKYRLEKNKYREIIRHTFESDNKDIRECESAKMNCLWKINLNLSEGAVHITLLNNEHNHPLYKNIKDISSKHCCLNPEMLNQVEFLVNIGCEASMIIRGLQKNFPNAIIYPKNVYNAIYLFKHNKQLVKTDAFETYKRLMQLQ</sequence>
<comment type="caution">
    <text evidence="1">The sequence shown here is derived from an EMBL/GenBank/DDBJ whole genome shotgun (WGS) entry which is preliminary data.</text>
</comment>
<organism evidence="1 2">
    <name type="scientific">Gigaspora margarita</name>
    <dbReference type="NCBI Taxonomy" id="4874"/>
    <lineage>
        <taxon>Eukaryota</taxon>
        <taxon>Fungi</taxon>
        <taxon>Fungi incertae sedis</taxon>
        <taxon>Mucoromycota</taxon>
        <taxon>Glomeromycotina</taxon>
        <taxon>Glomeromycetes</taxon>
        <taxon>Diversisporales</taxon>
        <taxon>Gigasporaceae</taxon>
        <taxon>Gigaspora</taxon>
    </lineage>
</organism>
<gene>
    <name evidence="1" type="ORF">GMARGA_LOCUS40994</name>
</gene>
<evidence type="ECO:0000313" key="1">
    <source>
        <dbReference type="EMBL" id="CAG8851938.1"/>
    </source>
</evidence>
<proteinExistence type="predicted"/>
<accession>A0ABN7XAA0</accession>
<dbReference type="Proteomes" id="UP000789901">
    <property type="component" value="Unassembled WGS sequence"/>
</dbReference>
<dbReference type="EMBL" id="CAJVQB010108772">
    <property type="protein sequence ID" value="CAG8851938.1"/>
    <property type="molecule type" value="Genomic_DNA"/>
</dbReference>
<evidence type="ECO:0000313" key="2">
    <source>
        <dbReference type="Proteomes" id="UP000789901"/>
    </source>
</evidence>
<keyword evidence="2" id="KW-1185">Reference proteome</keyword>
<protein>
    <submittedName>
        <fullName evidence="1">43391_t:CDS:1</fullName>
    </submittedName>
</protein>
<feature type="non-terminal residue" evidence="1">
    <location>
        <position position="230"/>
    </location>
</feature>